<dbReference type="InterPro" id="IPR016024">
    <property type="entry name" value="ARM-type_fold"/>
</dbReference>
<dbReference type="Pfam" id="PF10363">
    <property type="entry name" value="RTP1_C1"/>
    <property type="match status" value="1"/>
</dbReference>
<dbReference type="PANTHER" id="PTHR20959">
    <property type="entry name" value="TRANSPORT AND GOLGI ORGANIZATION PROTEIN 6 FAMILY MEMBER"/>
    <property type="match status" value="1"/>
</dbReference>
<evidence type="ECO:0000313" key="4">
    <source>
        <dbReference type="EMBL" id="KAF2401506.1"/>
    </source>
</evidence>
<reference evidence="4" key="1">
    <citation type="journal article" date="2020" name="Stud. Mycol.">
        <title>101 Dothideomycetes genomes: a test case for predicting lifestyles and emergence of pathogens.</title>
        <authorList>
            <person name="Haridas S."/>
            <person name="Albert R."/>
            <person name="Binder M."/>
            <person name="Bloem J."/>
            <person name="Labutti K."/>
            <person name="Salamov A."/>
            <person name="Andreopoulos B."/>
            <person name="Baker S."/>
            <person name="Barry K."/>
            <person name="Bills G."/>
            <person name="Bluhm B."/>
            <person name="Cannon C."/>
            <person name="Castanera R."/>
            <person name="Culley D."/>
            <person name="Daum C."/>
            <person name="Ezra D."/>
            <person name="Gonzalez J."/>
            <person name="Henrissat B."/>
            <person name="Kuo A."/>
            <person name="Liang C."/>
            <person name="Lipzen A."/>
            <person name="Lutzoni F."/>
            <person name="Magnuson J."/>
            <person name="Mondo S."/>
            <person name="Nolan M."/>
            <person name="Ohm R."/>
            <person name="Pangilinan J."/>
            <person name="Park H.-J."/>
            <person name="Ramirez L."/>
            <person name="Alfaro M."/>
            <person name="Sun H."/>
            <person name="Tritt A."/>
            <person name="Yoshinaga Y."/>
            <person name="Zwiers L.-H."/>
            <person name="Turgeon B."/>
            <person name="Goodwin S."/>
            <person name="Spatafora J."/>
            <person name="Crous P."/>
            <person name="Grigoriev I."/>
        </authorList>
    </citation>
    <scope>NUCLEOTIDE SEQUENCE</scope>
    <source>
        <strain evidence="4">CBS 262.69</strain>
    </source>
</reference>
<evidence type="ECO:0000313" key="5">
    <source>
        <dbReference type="Proteomes" id="UP000799640"/>
    </source>
</evidence>
<feature type="domain" description="RNA polymerase II assembly factor Rtp1 C-terminal" evidence="3">
    <location>
        <begin position="701"/>
        <end position="801"/>
    </location>
</feature>
<feature type="domain" description="RNA polymerase II assembly factor Rtp1 C-terminal" evidence="2">
    <location>
        <begin position="983"/>
        <end position="1015"/>
    </location>
</feature>
<dbReference type="SUPFAM" id="SSF48371">
    <property type="entry name" value="ARM repeat"/>
    <property type="match status" value="1"/>
</dbReference>
<dbReference type="OrthoDB" id="39591at2759"/>
<dbReference type="InterPro" id="IPR019451">
    <property type="entry name" value="Rtp1_C1"/>
</dbReference>
<organism evidence="4 5">
    <name type="scientific">Trichodelitschia bisporula</name>
    <dbReference type="NCBI Taxonomy" id="703511"/>
    <lineage>
        <taxon>Eukaryota</taxon>
        <taxon>Fungi</taxon>
        <taxon>Dikarya</taxon>
        <taxon>Ascomycota</taxon>
        <taxon>Pezizomycotina</taxon>
        <taxon>Dothideomycetes</taxon>
        <taxon>Dothideomycetes incertae sedis</taxon>
        <taxon>Phaeotrichales</taxon>
        <taxon>Phaeotrichaceae</taxon>
        <taxon>Trichodelitschia</taxon>
    </lineage>
</organism>
<gene>
    <name evidence="4" type="ORF">EJ06DRAFT_394477</name>
</gene>
<dbReference type="PANTHER" id="PTHR20959:SF1">
    <property type="entry name" value="TRANSPORT AND GOLGI ORGANIZATION PROTEIN 6 HOMOLOG"/>
    <property type="match status" value="1"/>
</dbReference>
<sequence length="1058" mass="115999">MEVDSASPEPSGVTPQEAISKAEAFLEPALAYARQHPDQTTSISSRLANDELAQREALEHACQHLTAIHQSLLDAQRMGSKQVYDSTLLTTVYSLIDFILLEALYPRLPEGAGNPLELRKRALFWKSMDRNYTVPPDNGTFYDAIRAFRQITRSIGEGLEPLLRNRALKHIIVLDAFLILSRNDWEQLVGTACSFSDYIVALPTDALMTEMSALVKANAPSWLKNPLTSSLSHLPLRPDGVRSVFEYLARARHRPNTQPETDIPTPSKGPTFTLEVLQDAARLLSSVPSTMTAKTWLAGIGPQLFALLDAGGDMSKAAAYVIVFGILSKKALGASNAPGWTTFALPIRDALYPTAPLERSPPDLSDLEPVVVPEATLHTALRRLLTLVHSHPHPAVAKRLVGMCRGPLWAIAAYDKSPVVAAQWSDLALRLLARYISLFPDSDPLLNVFDSMLWDGAAEWEFAPGDQGGIAIRVRTPEGNINLEALQEKIERRIGSFLKLVEALQLDAQKMAELLLAITRRWLSAEHREGKSPIQNLARTALAQALLEKHLALLSSSPIQALTFISSLLRILGDQPAPSDPALLMQPESPAYANIISDWPEDPSKEALVEQREDMMFTALSVMNAVLAAPLPVDPKLETTLKDIEDNMRRAWNMPYRLQWSARITNTIKRLSALREKLNTTQTPTAPPYTKPSFLESLPSIRTQLSSDQPPIRRSALATLDSLLTPEANPDTQLAATLLTSLLLSEPESFVYLPGISSLRRLASLDPRRAANTLVDALSDPSEAGSVDGRLRVAEALIAVVPVLAGSTEGRLAIPHVAEVAIKVAGRRGRREREASERVKAERLARRKRKEAERAWGGEVPEVPDLEDGYEEEEGEAAREKRRREIEAIQRIVRGWEDTGFEEDVRVRASALGVLAGVFENGGGGGVVGSAVDLVLSVLVIETGTERAVLRRAAAMVLLGLVNGMDGAYKRGEQPYVLAAEKWSEVRRVVEWVSAEDGDDVVRDHAETVKENLEAVAMIGVLAEGEMERRRVEEFGKEGLRGLSLGESGGRAGIEEVE</sequence>
<dbReference type="Pfam" id="PF10304">
    <property type="entry name" value="RTP1_C2"/>
    <property type="match status" value="1"/>
</dbReference>
<dbReference type="Proteomes" id="UP000799640">
    <property type="component" value="Unassembled WGS sequence"/>
</dbReference>
<evidence type="ECO:0000259" key="3">
    <source>
        <dbReference type="Pfam" id="PF10363"/>
    </source>
</evidence>
<dbReference type="EMBL" id="ML996693">
    <property type="protein sequence ID" value="KAF2401506.1"/>
    <property type="molecule type" value="Genomic_DNA"/>
</dbReference>
<evidence type="ECO:0008006" key="6">
    <source>
        <dbReference type="Google" id="ProtNLM"/>
    </source>
</evidence>
<proteinExistence type="inferred from homology"/>
<dbReference type="InterPro" id="IPR039600">
    <property type="entry name" value="TANGO6/Rtp1"/>
</dbReference>
<comment type="similarity">
    <text evidence="1">Belongs to the Tango6 family.</text>
</comment>
<evidence type="ECO:0000256" key="1">
    <source>
        <dbReference type="ARBA" id="ARBA00005724"/>
    </source>
</evidence>
<dbReference type="AlphaFoldDB" id="A0A6G1I061"/>
<keyword evidence="5" id="KW-1185">Reference proteome</keyword>
<protein>
    <recommendedName>
        <fullName evidence="6">RNA polymerase II assembly factor Rtp1 C-terminal domain-containing protein</fullName>
    </recommendedName>
</protein>
<accession>A0A6G1I061</accession>
<evidence type="ECO:0000259" key="2">
    <source>
        <dbReference type="Pfam" id="PF10304"/>
    </source>
</evidence>
<dbReference type="InterPro" id="IPR019414">
    <property type="entry name" value="Rtp1_C2"/>
</dbReference>
<name>A0A6G1I061_9PEZI</name>
<dbReference type="GO" id="GO:0009306">
    <property type="term" value="P:protein secretion"/>
    <property type="evidence" value="ECO:0007669"/>
    <property type="project" value="TreeGrafter"/>
</dbReference>